<feature type="region of interest" description="Disordered" evidence="1">
    <location>
        <begin position="1"/>
        <end position="20"/>
    </location>
</feature>
<gene>
    <name evidence="3" type="ORF">E8E13_005339</name>
</gene>
<dbReference type="InterPro" id="IPR018961">
    <property type="entry name" value="DnaJ_homolog_subfam-C_membr-28"/>
</dbReference>
<evidence type="ECO:0000259" key="2">
    <source>
        <dbReference type="Pfam" id="PF09350"/>
    </source>
</evidence>
<protein>
    <recommendedName>
        <fullName evidence="2">DnaJ homologue subfamily C member 28 conserved domain-containing protein</fullName>
    </recommendedName>
</protein>
<dbReference type="OrthoDB" id="1922282at2759"/>
<dbReference type="EMBL" id="SWKU01000005">
    <property type="protein sequence ID" value="KAF3006524.1"/>
    <property type="molecule type" value="Genomic_DNA"/>
</dbReference>
<reference evidence="3" key="1">
    <citation type="submission" date="2019-04" db="EMBL/GenBank/DDBJ databases">
        <title>Sequencing of skin fungus with MAO and IRED activity.</title>
        <authorList>
            <person name="Marsaioli A.J."/>
            <person name="Bonatto J.M.C."/>
            <person name="Reis Junior O."/>
        </authorList>
    </citation>
    <scope>NUCLEOTIDE SEQUENCE</scope>
    <source>
        <strain evidence="3">30M1</strain>
    </source>
</reference>
<evidence type="ECO:0000256" key="1">
    <source>
        <dbReference type="SAM" id="MobiDB-lite"/>
    </source>
</evidence>
<name>A0A9P4TJ16_CURKU</name>
<accession>A0A9P4TJ16</accession>
<evidence type="ECO:0000313" key="4">
    <source>
        <dbReference type="Proteomes" id="UP000801428"/>
    </source>
</evidence>
<dbReference type="AlphaFoldDB" id="A0A9P4TJ16"/>
<comment type="caution">
    <text evidence="3">The sequence shown here is derived from an EMBL/GenBank/DDBJ whole genome shotgun (WGS) entry which is preliminary data.</text>
</comment>
<feature type="domain" description="DnaJ homologue subfamily C member 28 conserved" evidence="2">
    <location>
        <begin position="170"/>
        <end position="241"/>
    </location>
</feature>
<proteinExistence type="predicted"/>
<sequence length="503" mass="55168">MSEEALESGGHGARKAVEEAGFSPDLKAQLEQRIAAASLQSPEVNMPASASRHTRDLATSEAWTGTESIHDASLRMLNDAHKPLRAGRRATTGPAVQMPQNIDTGRRRTKAGQGLRLANARDRTNVYASVQADESLEETERQQRLQALKDRFEPGARTIVPGSIQGLASLANKRIEDAIARGQFKNIPRGKGKNVERDHNASSPFIDTTEYFMNKIIQKQEIVPPWIEKQQELTSAASKFRSRLRADWKRHAARMIASAGGSLQDQVRRAEAYARAEAIVNPSKVKRETLTSVDEGGQMSQISLSGELKRSSSDPSGNTLVSEITATKIPLDSGSEPASAPTTTQTIEVPIVDLPGKSVEATVPLTPPEAAPSAPLVVFRDPLWLANETSYLTVAVADLNSKARSYNLQAPELARKPYFNLERELKSCYSDVAPLLAEEIVERARKPVKKANESFGQQLSERGIMGTLGGALVKIRDERTTKQYGFKQFWNDLFAPKPKDPWA</sequence>
<dbReference type="PANTHER" id="PTHR39394:SF1">
    <property type="entry name" value="DNAJ HOMOLOGUE SUBFAMILY C MEMBER 28 CONSERVED DOMAIN-CONTAINING PROTEIN"/>
    <property type="match status" value="1"/>
</dbReference>
<evidence type="ECO:0000313" key="3">
    <source>
        <dbReference type="EMBL" id="KAF3006524.1"/>
    </source>
</evidence>
<dbReference type="Pfam" id="PF09350">
    <property type="entry name" value="DJC28_CD"/>
    <property type="match status" value="1"/>
</dbReference>
<organism evidence="3 4">
    <name type="scientific">Curvularia kusanoi</name>
    <name type="common">Cochliobolus kusanoi</name>
    <dbReference type="NCBI Taxonomy" id="90978"/>
    <lineage>
        <taxon>Eukaryota</taxon>
        <taxon>Fungi</taxon>
        <taxon>Dikarya</taxon>
        <taxon>Ascomycota</taxon>
        <taxon>Pezizomycotina</taxon>
        <taxon>Dothideomycetes</taxon>
        <taxon>Pleosporomycetidae</taxon>
        <taxon>Pleosporales</taxon>
        <taxon>Pleosporineae</taxon>
        <taxon>Pleosporaceae</taxon>
        <taxon>Curvularia</taxon>
    </lineage>
</organism>
<dbReference type="Proteomes" id="UP000801428">
    <property type="component" value="Unassembled WGS sequence"/>
</dbReference>
<feature type="region of interest" description="Disordered" evidence="1">
    <location>
        <begin position="290"/>
        <end position="319"/>
    </location>
</feature>
<dbReference type="PANTHER" id="PTHR39394">
    <property type="entry name" value="YALI0E31793P"/>
    <property type="match status" value="1"/>
</dbReference>
<keyword evidence="4" id="KW-1185">Reference proteome</keyword>